<sequence>MSPSARERLIEAKKWLADNPGESQSAAAKIFKVNKSTLNMSILRGDLGPCGGQNKILTISQEKAVYTFIKSYLENRQVPTKEIVFKAICFVQKQHGKPSPSFNWFAQDYEDVKESTIQNAFKKASIWLVNKKATFELMKKYVKKDPEVPKKIELELPTPGTPQTIHQVQYQLDELRPKIIEIVNKKKKEQKAAWVAWRAKERLRKKAIKELSSNMLVILTEDQYKPQGIVIYDSVSTEVKEVVEQKGEQEMEQEEEEDFICFNLSANMEYNY</sequence>
<feature type="non-terminal residue" evidence="1">
    <location>
        <position position="1"/>
    </location>
</feature>
<dbReference type="OrthoDB" id="3615799at2759"/>
<feature type="non-terminal residue" evidence="1">
    <location>
        <position position="272"/>
    </location>
</feature>
<keyword evidence="2" id="KW-1185">Reference proteome</keyword>
<name>A0A3E2H9X7_SCYLI</name>
<protein>
    <submittedName>
        <fullName evidence="1">Uncharacterized protein</fullName>
    </submittedName>
</protein>
<organism evidence="1 2">
    <name type="scientific">Scytalidium lignicola</name>
    <name type="common">Hyphomycete</name>
    <dbReference type="NCBI Taxonomy" id="5539"/>
    <lineage>
        <taxon>Eukaryota</taxon>
        <taxon>Fungi</taxon>
        <taxon>Dikarya</taxon>
        <taxon>Ascomycota</taxon>
        <taxon>Pezizomycotina</taxon>
        <taxon>Leotiomycetes</taxon>
        <taxon>Leotiomycetes incertae sedis</taxon>
        <taxon>Scytalidium</taxon>
    </lineage>
</organism>
<comment type="caution">
    <text evidence="1">The sequence shown here is derived from an EMBL/GenBank/DDBJ whole genome shotgun (WGS) entry which is preliminary data.</text>
</comment>
<dbReference type="AlphaFoldDB" id="A0A3E2H9X7"/>
<dbReference type="EMBL" id="NCSJ02000113">
    <property type="protein sequence ID" value="RFU29942.1"/>
    <property type="molecule type" value="Genomic_DNA"/>
</dbReference>
<proteinExistence type="predicted"/>
<evidence type="ECO:0000313" key="1">
    <source>
        <dbReference type="EMBL" id="RFU29942.1"/>
    </source>
</evidence>
<evidence type="ECO:0000313" key="2">
    <source>
        <dbReference type="Proteomes" id="UP000258309"/>
    </source>
</evidence>
<accession>A0A3E2H9X7</accession>
<gene>
    <name evidence="1" type="ORF">B7463_g6381</name>
</gene>
<reference evidence="1 2" key="1">
    <citation type="submission" date="2018-05" db="EMBL/GenBank/DDBJ databases">
        <title>Draft genome sequence of Scytalidium lignicola DSM 105466, a ubiquitous saprotrophic fungus.</title>
        <authorList>
            <person name="Buettner E."/>
            <person name="Gebauer A.M."/>
            <person name="Hofrichter M."/>
            <person name="Liers C."/>
            <person name="Kellner H."/>
        </authorList>
    </citation>
    <scope>NUCLEOTIDE SEQUENCE [LARGE SCALE GENOMIC DNA]</scope>
    <source>
        <strain evidence="1 2">DSM 105466</strain>
    </source>
</reference>
<dbReference type="Proteomes" id="UP000258309">
    <property type="component" value="Unassembled WGS sequence"/>
</dbReference>